<dbReference type="PANTHER" id="PTHR33371">
    <property type="entry name" value="INTERMEMBRANE PHOSPHOLIPID TRANSPORT SYSTEM BINDING PROTEIN MLAD-RELATED"/>
    <property type="match status" value="1"/>
</dbReference>
<organism evidence="3 4">
    <name type="scientific">Mycolicibacterium chitae</name>
    <name type="common">Mycobacterium chitae</name>
    <dbReference type="NCBI Taxonomy" id="1792"/>
    <lineage>
        <taxon>Bacteria</taxon>
        <taxon>Bacillati</taxon>
        <taxon>Actinomycetota</taxon>
        <taxon>Actinomycetes</taxon>
        <taxon>Mycobacteriales</taxon>
        <taxon>Mycobacteriaceae</taxon>
        <taxon>Mycolicibacterium</taxon>
    </lineage>
</organism>
<evidence type="ECO:0000259" key="2">
    <source>
        <dbReference type="Pfam" id="PF11887"/>
    </source>
</evidence>
<dbReference type="Proteomes" id="UP000282551">
    <property type="component" value="Chromosome"/>
</dbReference>
<dbReference type="EMBL" id="LR134355">
    <property type="protein sequence ID" value="VEG49601.1"/>
    <property type="molecule type" value="Genomic_DNA"/>
</dbReference>
<dbReference type="PANTHER" id="PTHR33371:SF15">
    <property type="entry name" value="LIPOPROTEIN LPRN"/>
    <property type="match status" value="1"/>
</dbReference>
<dbReference type="InterPro" id="IPR005693">
    <property type="entry name" value="Mce"/>
</dbReference>
<evidence type="ECO:0000313" key="3">
    <source>
        <dbReference type="EMBL" id="VEG49601.1"/>
    </source>
</evidence>
<dbReference type="InterPro" id="IPR052336">
    <property type="entry name" value="MlaD_Phospholipid_Transporter"/>
</dbReference>
<gene>
    <name evidence="3" type="ORF">NCTC10485_03912</name>
</gene>
<dbReference type="InterPro" id="IPR003399">
    <property type="entry name" value="Mce/MlaD"/>
</dbReference>
<feature type="domain" description="Mce/MlaD" evidence="1">
    <location>
        <begin position="49"/>
        <end position="121"/>
    </location>
</feature>
<protein>
    <submittedName>
        <fullName evidence="3">Virulence factor Mce family protein</fullName>
    </submittedName>
</protein>
<name>A0A3S4RQ30_MYCCI</name>
<dbReference type="Pfam" id="PF02470">
    <property type="entry name" value="MlaD"/>
    <property type="match status" value="1"/>
</dbReference>
<sequence>MSLAQISWRKRCLAAVAAVAVTVLTGCEWRGLNSLSMPGTEGGGDGAFTVRAQLPDIGTIEPNSRVRVGDVNVGTITKIELQDWHALITMRLNGDVELPANARATVGQTSLLGSLHVELGPPTDVAPQGRLQDGALIPLQAGAAYPTTDQTLAALSLLLNGGGVGQMQDITAAFATAFVGREGDLRSLIEQLDLFVGRLDTQTGDIVAASDSFNNLVGQFADQKPVLDNALETIPNALEVLSENRQNLTDAVDGFGKFSALTADTVNQTKQSLVSELQALGPVFKSLANAGPDMTRALSLLATFPWPIENIEKIVRGDYLNTDVIFDLTLSRLGDGLLNGTRWEGDLTELEMQWGRTIGQLPSPYTAGNPLVAPYQFNQGP</sequence>
<dbReference type="Pfam" id="PF11887">
    <property type="entry name" value="Mce4_CUP1"/>
    <property type="match status" value="1"/>
</dbReference>
<keyword evidence="4" id="KW-1185">Reference proteome</keyword>
<feature type="domain" description="Mammalian cell entry C-terminal" evidence="2">
    <location>
        <begin position="130"/>
        <end position="302"/>
    </location>
</feature>
<evidence type="ECO:0000313" key="4">
    <source>
        <dbReference type="Proteomes" id="UP000282551"/>
    </source>
</evidence>
<accession>A0A3S4RQ30</accession>
<dbReference type="AlphaFoldDB" id="A0A3S4RQ30"/>
<dbReference type="RefSeq" id="WP_126335259.1">
    <property type="nucleotide sequence ID" value="NZ_AP022604.1"/>
</dbReference>
<reference evidence="3 4" key="1">
    <citation type="submission" date="2018-12" db="EMBL/GenBank/DDBJ databases">
        <authorList>
            <consortium name="Pathogen Informatics"/>
        </authorList>
    </citation>
    <scope>NUCLEOTIDE SEQUENCE [LARGE SCALE GENOMIC DNA]</scope>
    <source>
        <strain evidence="3 4">NCTC10485</strain>
    </source>
</reference>
<proteinExistence type="predicted"/>
<dbReference type="GO" id="GO:0005576">
    <property type="term" value="C:extracellular region"/>
    <property type="evidence" value="ECO:0007669"/>
    <property type="project" value="TreeGrafter"/>
</dbReference>
<evidence type="ECO:0000259" key="1">
    <source>
        <dbReference type="Pfam" id="PF02470"/>
    </source>
</evidence>
<dbReference type="NCBIfam" id="TIGR00996">
    <property type="entry name" value="Mtu_fam_mce"/>
    <property type="match status" value="1"/>
</dbReference>
<dbReference type="OrthoDB" id="9774928at2"/>
<dbReference type="InterPro" id="IPR024516">
    <property type="entry name" value="Mce_C"/>
</dbReference>